<name>A0A1Q5T6R0_9EURO</name>
<protein>
    <submittedName>
        <fullName evidence="1">Uncharacterized protein</fullName>
    </submittedName>
</protein>
<evidence type="ECO:0000313" key="2">
    <source>
        <dbReference type="Proteomes" id="UP000186955"/>
    </source>
</evidence>
<sequence length="68" mass="7844">MHGPTAAERTLMDKWIKQFVAFVNNNQDYEFSTRAIDEMKVATPDGTLEIQNDQRFGEPGRIGRRICK</sequence>
<accession>A0A1Q5T6R0</accession>
<gene>
    <name evidence="1" type="ORF">PENSUB_10935</name>
</gene>
<dbReference type="STRING" id="1316194.A0A1Q5T6R0"/>
<dbReference type="AlphaFoldDB" id="A0A1Q5T6R0"/>
<proteinExistence type="predicted"/>
<dbReference type="EMBL" id="MNBE01000701">
    <property type="protein sequence ID" value="OKO95914.1"/>
    <property type="molecule type" value="Genomic_DNA"/>
</dbReference>
<reference evidence="1 2" key="1">
    <citation type="submission" date="2016-10" db="EMBL/GenBank/DDBJ databases">
        <title>Genome sequence of the ascomycete fungus Penicillium subrubescens.</title>
        <authorList>
            <person name="De Vries R.P."/>
            <person name="Peng M."/>
            <person name="Dilokpimol A."/>
            <person name="Hilden K."/>
            <person name="Makela M.R."/>
            <person name="Grigoriev I."/>
            <person name="Riley R."/>
            <person name="Granchi Z."/>
        </authorList>
    </citation>
    <scope>NUCLEOTIDE SEQUENCE [LARGE SCALE GENOMIC DNA]</scope>
    <source>
        <strain evidence="1 2">CBS 132785</strain>
    </source>
</reference>
<organism evidence="1 2">
    <name type="scientific">Penicillium subrubescens</name>
    <dbReference type="NCBI Taxonomy" id="1316194"/>
    <lineage>
        <taxon>Eukaryota</taxon>
        <taxon>Fungi</taxon>
        <taxon>Dikarya</taxon>
        <taxon>Ascomycota</taxon>
        <taxon>Pezizomycotina</taxon>
        <taxon>Eurotiomycetes</taxon>
        <taxon>Eurotiomycetidae</taxon>
        <taxon>Eurotiales</taxon>
        <taxon>Aspergillaceae</taxon>
        <taxon>Penicillium</taxon>
    </lineage>
</organism>
<dbReference type="Proteomes" id="UP000186955">
    <property type="component" value="Unassembled WGS sequence"/>
</dbReference>
<evidence type="ECO:0000313" key="1">
    <source>
        <dbReference type="EMBL" id="OKO95914.1"/>
    </source>
</evidence>
<keyword evidence="2" id="KW-1185">Reference proteome</keyword>
<comment type="caution">
    <text evidence="1">The sequence shown here is derived from an EMBL/GenBank/DDBJ whole genome shotgun (WGS) entry which is preliminary data.</text>
</comment>